<accession>A0A1H2G0N2</accession>
<keyword evidence="4 6" id="KW-0472">Membrane</keyword>
<dbReference type="AlphaFoldDB" id="A0A1H2G0N2"/>
<dbReference type="InterPro" id="IPR013525">
    <property type="entry name" value="ABC2_TM"/>
</dbReference>
<evidence type="ECO:0000256" key="3">
    <source>
        <dbReference type="ARBA" id="ARBA00022989"/>
    </source>
</evidence>
<keyword evidence="6" id="KW-0813">Transport</keyword>
<dbReference type="EMBL" id="LT629791">
    <property type="protein sequence ID" value="SDU13149.1"/>
    <property type="molecule type" value="Genomic_DNA"/>
</dbReference>
<dbReference type="InterPro" id="IPR051784">
    <property type="entry name" value="Nod_factor_ABC_transporter"/>
</dbReference>
<evidence type="ECO:0000256" key="2">
    <source>
        <dbReference type="ARBA" id="ARBA00022692"/>
    </source>
</evidence>
<evidence type="ECO:0000256" key="6">
    <source>
        <dbReference type="RuleBase" id="RU361157"/>
    </source>
</evidence>
<evidence type="ECO:0000256" key="1">
    <source>
        <dbReference type="ARBA" id="ARBA00004141"/>
    </source>
</evidence>
<gene>
    <name evidence="8" type="ORF">SAMN04488563_0225</name>
</gene>
<dbReference type="GO" id="GO:0043190">
    <property type="term" value="C:ATP-binding cassette (ABC) transporter complex"/>
    <property type="evidence" value="ECO:0007669"/>
    <property type="project" value="InterPro"/>
</dbReference>
<dbReference type="STRING" id="419479.SAMN04488563_0225"/>
<evidence type="ECO:0000313" key="8">
    <source>
        <dbReference type="EMBL" id="SDU13149.1"/>
    </source>
</evidence>
<reference evidence="9" key="1">
    <citation type="submission" date="2016-10" db="EMBL/GenBank/DDBJ databases">
        <authorList>
            <person name="Varghese N."/>
            <person name="Submissions S."/>
        </authorList>
    </citation>
    <scope>NUCLEOTIDE SEQUENCE [LARGE SCALE GENOMIC DNA]</scope>
    <source>
        <strain evidence="9">DSM 45079</strain>
    </source>
</reference>
<dbReference type="PANTHER" id="PTHR43229">
    <property type="entry name" value="NODULATION PROTEIN J"/>
    <property type="match status" value="1"/>
</dbReference>
<keyword evidence="6" id="KW-1003">Cell membrane</keyword>
<dbReference type="PANTHER" id="PTHR43229:SF2">
    <property type="entry name" value="NODULATION PROTEIN J"/>
    <property type="match status" value="1"/>
</dbReference>
<proteinExistence type="inferred from homology"/>
<feature type="domain" description="ABC transmembrane type-2" evidence="7">
    <location>
        <begin position="43"/>
        <end position="280"/>
    </location>
</feature>
<feature type="transmembrane region" description="Helical" evidence="6">
    <location>
        <begin position="74"/>
        <end position="94"/>
    </location>
</feature>
<evidence type="ECO:0000256" key="4">
    <source>
        <dbReference type="ARBA" id="ARBA00023136"/>
    </source>
</evidence>
<dbReference type="GO" id="GO:0046677">
    <property type="term" value="P:response to antibiotic"/>
    <property type="evidence" value="ECO:0007669"/>
    <property type="project" value="UniProtKB-KW"/>
</dbReference>
<evidence type="ECO:0000256" key="5">
    <source>
        <dbReference type="ARBA" id="ARBA00023251"/>
    </source>
</evidence>
<dbReference type="InterPro" id="IPR000412">
    <property type="entry name" value="ABC_2_transport"/>
</dbReference>
<protein>
    <recommendedName>
        <fullName evidence="6">Transport permease protein</fullName>
    </recommendedName>
</protein>
<evidence type="ECO:0000259" key="7">
    <source>
        <dbReference type="PROSITE" id="PS51012"/>
    </source>
</evidence>
<feature type="transmembrane region" description="Helical" evidence="6">
    <location>
        <begin position="48"/>
        <end position="68"/>
    </location>
</feature>
<feature type="transmembrane region" description="Helical" evidence="6">
    <location>
        <begin position="259"/>
        <end position="277"/>
    </location>
</feature>
<dbReference type="PROSITE" id="PS51012">
    <property type="entry name" value="ABC_TM2"/>
    <property type="match status" value="1"/>
</dbReference>
<dbReference type="GO" id="GO:0140359">
    <property type="term" value="F:ABC-type transporter activity"/>
    <property type="evidence" value="ECO:0007669"/>
    <property type="project" value="InterPro"/>
</dbReference>
<dbReference type="Pfam" id="PF01061">
    <property type="entry name" value="ABC2_membrane"/>
    <property type="match status" value="1"/>
</dbReference>
<name>A0A1H2G0N2_9ACTN</name>
<dbReference type="InterPro" id="IPR047817">
    <property type="entry name" value="ABC2_TM_bact-type"/>
</dbReference>
<feature type="transmembrane region" description="Helical" evidence="6">
    <location>
        <begin position="157"/>
        <end position="181"/>
    </location>
</feature>
<dbReference type="PIRSF" id="PIRSF006648">
    <property type="entry name" value="DrrB"/>
    <property type="match status" value="1"/>
</dbReference>
<keyword evidence="2 6" id="KW-0812">Transmembrane</keyword>
<comment type="subcellular location">
    <subcellularLocation>
        <location evidence="6">Cell membrane</location>
        <topology evidence="6">Multi-pass membrane protein</topology>
    </subcellularLocation>
    <subcellularLocation>
        <location evidence="1">Membrane</location>
        <topology evidence="1">Multi-pass membrane protein</topology>
    </subcellularLocation>
</comment>
<feature type="transmembrane region" description="Helical" evidence="6">
    <location>
        <begin position="188"/>
        <end position="207"/>
    </location>
</feature>
<dbReference type="RefSeq" id="WP_082155169.1">
    <property type="nucleotide sequence ID" value="NZ_KQ061225.1"/>
</dbReference>
<keyword evidence="9" id="KW-1185">Reference proteome</keyword>
<keyword evidence="3 6" id="KW-1133">Transmembrane helix</keyword>
<sequence>MTTATAARPAPAELSPRVGVGEGIRQTMTLAWRTIVQVRHNPWELGDFSIQPIMFVLLFTYVFGGAIAGSTGEYLTFALPGIIVMNMLFITMYVGTGLNIDLTKGVFDRLRSLPIARWAPMAGRIIADQVKQAWSILLLLAIGMVLGFRIGTDVWSVLAAIGLLLVFALAFSWVSVLVGVVAKDPEKVQLFGFTALFPVTFVSNVFAPTNTMPSWLQPIVEANPVTILADACRALMVGDDTIDTEWYVESATGPAVQSLIWAAAIAAVFAPLSVWALRRRV</sequence>
<feature type="transmembrane region" description="Helical" evidence="6">
    <location>
        <begin position="133"/>
        <end position="151"/>
    </location>
</feature>
<comment type="similarity">
    <text evidence="6">Belongs to the ABC-2 integral membrane protein family.</text>
</comment>
<dbReference type="OrthoDB" id="670210at2"/>
<organism evidence="8 9">
    <name type="scientific">Jiangella alkaliphila</name>
    <dbReference type="NCBI Taxonomy" id="419479"/>
    <lineage>
        <taxon>Bacteria</taxon>
        <taxon>Bacillati</taxon>
        <taxon>Actinomycetota</taxon>
        <taxon>Actinomycetes</taxon>
        <taxon>Jiangellales</taxon>
        <taxon>Jiangellaceae</taxon>
        <taxon>Jiangella</taxon>
    </lineage>
</organism>
<evidence type="ECO:0000313" key="9">
    <source>
        <dbReference type="Proteomes" id="UP000182977"/>
    </source>
</evidence>
<dbReference type="Proteomes" id="UP000182977">
    <property type="component" value="Chromosome I"/>
</dbReference>
<keyword evidence="5" id="KW-0046">Antibiotic resistance</keyword>